<dbReference type="PANTHER" id="PTHR30627">
    <property type="entry name" value="PEPTIDOGLYCAN D,D-TRANSPEPTIDASE"/>
    <property type="match status" value="1"/>
</dbReference>
<name>A0A3B0T9A8_9ZZZZ</name>
<dbReference type="PROSITE" id="PS51178">
    <property type="entry name" value="PASTA"/>
    <property type="match status" value="1"/>
</dbReference>
<dbReference type="AlphaFoldDB" id="A0A3B0T9A8"/>
<dbReference type="InterPro" id="IPR010916">
    <property type="entry name" value="TonB_box_CS"/>
</dbReference>
<feature type="domain" description="PASTA" evidence="4">
    <location>
        <begin position="648"/>
        <end position="706"/>
    </location>
</feature>
<keyword evidence="3" id="KW-1133">Transmembrane helix</keyword>
<feature type="transmembrane region" description="Helical" evidence="3">
    <location>
        <begin position="12"/>
        <end position="31"/>
    </location>
</feature>
<dbReference type="CDD" id="cd06575">
    <property type="entry name" value="PASTA_Pbp2x-like_2"/>
    <property type="match status" value="1"/>
</dbReference>
<comment type="subcellular location">
    <subcellularLocation>
        <location evidence="1">Membrane</location>
    </subcellularLocation>
</comment>
<dbReference type="InterPro" id="IPR001460">
    <property type="entry name" value="PCN-bd_Tpept"/>
</dbReference>
<dbReference type="Gene3D" id="3.40.710.10">
    <property type="entry name" value="DD-peptidase/beta-lactamase superfamily"/>
    <property type="match status" value="1"/>
</dbReference>
<dbReference type="GO" id="GO:0071555">
    <property type="term" value="P:cell wall organization"/>
    <property type="evidence" value="ECO:0007669"/>
    <property type="project" value="TreeGrafter"/>
</dbReference>
<dbReference type="SMART" id="SM00740">
    <property type="entry name" value="PASTA"/>
    <property type="match status" value="1"/>
</dbReference>
<evidence type="ECO:0000313" key="5">
    <source>
        <dbReference type="EMBL" id="VAW15281.1"/>
    </source>
</evidence>
<dbReference type="GO" id="GO:0008658">
    <property type="term" value="F:penicillin binding"/>
    <property type="evidence" value="ECO:0007669"/>
    <property type="project" value="InterPro"/>
</dbReference>
<dbReference type="InterPro" id="IPR050515">
    <property type="entry name" value="Beta-lactam/transpept"/>
</dbReference>
<keyword evidence="5" id="KW-0132">Cell division</keyword>
<dbReference type="GO" id="GO:0051301">
    <property type="term" value="P:cell division"/>
    <property type="evidence" value="ECO:0007669"/>
    <property type="project" value="UniProtKB-KW"/>
</dbReference>
<dbReference type="Gene3D" id="3.90.1310.10">
    <property type="entry name" value="Penicillin-binding protein 2a (Domain 2)"/>
    <property type="match status" value="1"/>
</dbReference>
<accession>A0A3B0T9A8</accession>
<dbReference type="Pfam" id="PF03717">
    <property type="entry name" value="PBP_dimer"/>
    <property type="match status" value="1"/>
</dbReference>
<dbReference type="SUPFAM" id="SSF56519">
    <property type="entry name" value="Penicillin binding protein dimerisation domain"/>
    <property type="match status" value="1"/>
</dbReference>
<dbReference type="GO" id="GO:0016757">
    <property type="term" value="F:glycosyltransferase activity"/>
    <property type="evidence" value="ECO:0007669"/>
    <property type="project" value="UniProtKB-KW"/>
</dbReference>
<evidence type="ECO:0000256" key="2">
    <source>
        <dbReference type="ARBA" id="ARBA00023136"/>
    </source>
</evidence>
<proteinExistence type="predicted"/>
<reference evidence="5" key="1">
    <citation type="submission" date="2018-06" db="EMBL/GenBank/DDBJ databases">
        <authorList>
            <person name="Zhirakovskaya E."/>
        </authorList>
    </citation>
    <scope>NUCLEOTIDE SEQUENCE</scope>
</reference>
<dbReference type="Pfam" id="PF00905">
    <property type="entry name" value="Transpeptidase"/>
    <property type="match status" value="1"/>
</dbReference>
<protein>
    <submittedName>
        <fullName evidence="5">Cell division protein FtsI [Peptidoglycan synthetase]</fullName>
        <ecNumber evidence="5">2.4.1.129</ecNumber>
    </submittedName>
</protein>
<dbReference type="EMBL" id="UOEP01000046">
    <property type="protein sequence ID" value="VAW15281.1"/>
    <property type="molecule type" value="Genomic_DNA"/>
</dbReference>
<organism evidence="5">
    <name type="scientific">hydrothermal vent metagenome</name>
    <dbReference type="NCBI Taxonomy" id="652676"/>
    <lineage>
        <taxon>unclassified sequences</taxon>
        <taxon>metagenomes</taxon>
        <taxon>ecological metagenomes</taxon>
    </lineage>
</organism>
<dbReference type="SUPFAM" id="SSF54184">
    <property type="entry name" value="Penicillin-binding protein 2x (pbp-2x), c-terminal domain"/>
    <property type="match status" value="1"/>
</dbReference>
<evidence type="ECO:0000256" key="3">
    <source>
        <dbReference type="SAM" id="Phobius"/>
    </source>
</evidence>
<keyword evidence="5" id="KW-0808">Transferase</keyword>
<sequence length="706" mass="78283">MEIRRVIITRLAVIYFIMFIFGIVVVFKLAAVQNIKTGKWKQIAENLSKNTVIVEANRGNICADDGNILATSVPGYFVRIDLAAEGVVQVYEKLSDSLAFRLSEMFKDKSKAEYKRRLDAAYKRKNRGFLLTPRKIDYLELREIKKFPILNRGKNRGGRIIEQENKRIAPLGILASRTIGTLNKGIYGGVHGNIGYTGIEGAYETYLKGKEGISYKQNLSGRWVTRTEIEPQDGMDIITTLNIKMQDIAETALLRQLEKSRAEWGTAILMEVKTGKIKAIANLGKVGEGLYGEIYNYAIGHAGCYEPGSTFKLMSLMAAMDQGLVDTSDVFDTGNGVWKYKGQTIYDSDYKYGGHGKLTLKEIFEKSSNVGVAKIITHCYEKQPKDYVDRLYGFGLNKPLGLEIKGEGIPYFKYPGDRDWWGTSLAWMSYGYEIKMTPLQILTFYNAVANNGKMVKPLLVDEILDGGQVVKKINPEVINPMIVSRETIGKAQKLLAGVCESGTGKSLKNPFFKIAGKTGTAQISANGEYPKGLYLASFAGYFPADNPVYSMIVTMNRPKGVYYGSSVAGPVFKEIAEKVYALQIQATEYAESDQDTENSKTPVIKKGQRSDIKKVLTSLGMGNVEDNVNSDFVSAANLKGKIEFKEEKISMDKIPDVTGMGVSNAIYILERAGLRVKVNGIGKVTKQSLTPGSKFHKGQRIYLTLS</sequence>
<evidence type="ECO:0000256" key="1">
    <source>
        <dbReference type="ARBA" id="ARBA00004370"/>
    </source>
</evidence>
<dbReference type="PROSITE" id="PS00430">
    <property type="entry name" value="TONB_DEPENDENT_REC_1"/>
    <property type="match status" value="1"/>
</dbReference>
<dbReference type="InterPro" id="IPR036138">
    <property type="entry name" value="PBP_dimer_sf"/>
</dbReference>
<gene>
    <name evidence="5" type="ORF">MNBD_BACTEROID01-490</name>
</gene>
<dbReference type="PANTHER" id="PTHR30627:SF1">
    <property type="entry name" value="PEPTIDOGLYCAN D,D-TRANSPEPTIDASE FTSI"/>
    <property type="match status" value="1"/>
</dbReference>
<dbReference type="GO" id="GO:0005886">
    <property type="term" value="C:plasma membrane"/>
    <property type="evidence" value="ECO:0007669"/>
    <property type="project" value="TreeGrafter"/>
</dbReference>
<keyword evidence="3" id="KW-0812">Transmembrane</keyword>
<dbReference type="Pfam" id="PF03793">
    <property type="entry name" value="PASTA"/>
    <property type="match status" value="1"/>
</dbReference>
<keyword evidence="2 3" id="KW-0472">Membrane</keyword>
<dbReference type="EC" id="2.4.1.129" evidence="5"/>
<keyword evidence="5" id="KW-0131">Cell cycle</keyword>
<dbReference type="Gene3D" id="3.30.450.330">
    <property type="match status" value="1"/>
</dbReference>
<dbReference type="InterPro" id="IPR012338">
    <property type="entry name" value="Beta-lactam/transpept-like"/>
</dbReference>
<keyword evidence="5" id="KW-0328">Glycosyltransferase</keyword>
<dbReference type="SUPFAM" id="SSF56601">
    <property type="entry name" value="beta-lactamase/transpeptidase-like"/>
    <property type="match status" value="1"/>
</dbReference>
<dbReference type="InterPro" id="IPR005311">
    <property type="entry name" value="PBP_dimer"/>
</dbReference>
<dbReference type="InterPro" id="IPR005543">
    <property type="entry name" value="PASTA_dom"/>
</dbReference>
<dbReference type="Gene3D" id="3.30.10.20">
    <property type="match status" value="1"/>
</dbReference>
<evidence type="ECO:0000259" key="4">
    <source>
        <dbReference type="PROSITE" id="PS51178"/>
    </source>
</evidence>